<dbReference type="OrthoDB" id="5597783at2759"/>
<accession>A0A4P9W615</accession>
<dbReference type="Pfam" id="PF25318">
    <property type="entry name" value="WHD_GDS1"/>
    <property type="match status" value="1"/>
</dbReference>
<keyword evidence="4" id="KW-1185">Reference proteome</keyword>
<gene>
    <name evidence="3" type="ORF">BDK51DRAFT_36938</name>
</gene>
<reference evidence="4" key="1">
    <citation type="journal article" date="2018" name="Nat. Microbiol.">
        <title>Leveraging single-cell genomics to expand the fungal tree of life.</title>
        <authorList>
            <person name="Ahrendt S.R."/>
            <person name="Quandt C.A."/>
            <person name="Ciobanu D."/>
            <person name="Clum A."/>
            <person name="Salamov A."/>
            <person name="Andreopoulos B."/>
            <person name="Cheng J.F."/>
            <person name="Woyke T."/>
            <person name="Pelin A."/>
            <person name="Henrissat B."/>
            <person name="Reynolds N.K."/>
            <person name="Benny G.L."/>
            <person name="Smith M.E."/>
            <person name="James T.Y."/>
            <person name="Grigoriev I.V."/>
        </authorList>
    </citation>
    <scope>NUCLEOTIDE SEQUENCE [LARGE SCALE GENOMIC DNA]</scope>
</reference>
<evidence type="ECO:0000259" key="2">
    <source>
        <dbReference type="Pfam" id="PF25318"/>
    </source>
</evidence>
<dbReference type="EMBL" id="KZ998268">
    <property type="protein sequence ID" value="RKO86358.1"/>
    <property type="molecule type" value="Genomic_DNA"/>
</dbReference>
<evidence type="ECO:0000313" key="4">
    <source>
        <dbReference type="Proteomes" id="UP000269721"/>
    </source>
</evidence>
<evidence type="ECO:0000313" key="3">
    <source>
        <dbReference type="EMBL" id="RKO86358.1"/>
    </source>
</evidence>
<dbReference type="AlphaFoldDB" id="A0A4P9W615"/>
<name>A0A4P9W615_9FUNG</name>
<sequence length="96" mass="10497">MPAHSQHRVLSPPQPSPKPGSDSSLEPENESDNSEEFDDDSEEEGTPTFSLAIHPDDAEDKVFIAVVKALLMLGNRPSLPKELATFVNKEKLATLQ</sequence>
<evidence type="ECO:0000256" key="1">
    <source>
        <dbReference type="SAM" id="MobiDB-lite"/>
    </source>
</evidence>
<protein>
    <recommendedName>
        <fullName evidence="2">GDS1 winged helix domain-containing protein</fullName>
    </recommendedName>
</protein>
<dbReference type="InterPro" id="IPR057511">
    <property type="entry name" value="WH_GDS1"/>
</dbReference>
<dbReference type="Proteomes" id="UP000269721">
    <property type="component" value="Unassembled WGS sequence"/>
</dbReference>
<feature type="compositionally biased region" description="Acidic residues" evidence="1">
    <location>
        <begin position="25"/>
        <end position="45"/>
    </location>
</feature>
<feature type="domain" description="GDS1 winged helix" evidence="2">
    <location>
        <begin position="53"/>
        <end position="95"/>
    </location>
</feature>
<proteinExistence type="predicted"/>
<organism evidence="3 4">
    <name type="scientific">Blyttiomyces helicus</name>
    <dbReference type="NCBI Taxonomy" id="388810"/>
    <lineage>
        <taxon>Eukaryota</taxon>
        <taxon>Fungi</taxon>
        <taxon>Fungi incertae sedis</taxon>
        <taxon>Chytridiomycota</taxon>
        <taxon>Chytridiomycota incertae sedis</taxon>
        <taxon>Chytridiomycetes</taxon>
        <taxon>Chytridiomycetes incertae sedis</taxon>
        <taxon>Blyttiomyces</taxon>
    </lineage>
</organism>
<feature type="region of interest" description="Disordered" evidence="1">
    <location>
        <begin position="1"/>
        <end position="54"/>
    </location>
</feature>